<organism evidence="1 2">
    <name type="scientific">Cocos nucifera</name>
    <name type="common">Coconut palm</name>
    <dbReference type="NCBI Taxonomy" id="13894"/>
    <lineage>
        <taxon>Eukaryota</taxon>
        <taxon>Viridiplantae</taxon>
        <taxon>Streptophyta</taxon>
        <taxon>Embryophyta</taxon>
        <taxon>Tracheophyta</taxon>
        <taxon>Spermatophyta</taxon>
        <taxon>Magnoliopsida</taxon>
        <taxon>Liliopsida</taxon>
        <taxon>Arecaceae</taxon>
        <taxon>Arecoideae</taxon>
        <taxon>Cocoseae</taxon>
        <taxon>Attaleinae</taxon>
        <taxon>Cocos</taxon>
    </lineage>
</organism>
<reference evidence="1" key="2">
    <citation type="submission" date="2019-07" db="EMBL/GenBank/DDBJ databases">
        <authorList>
            <person name="Yang Y."/>
            <person name="Bocs S."/>
            <person name="Baudouin L."/>
        </authorList>
    </citation>
    <scope>NUCLEOTIDE SEQUENCE</scope>
    <source>
        <tissue evidence="1">Spear leaf of Hainan Tall coconut</tissue>
    </source>
</reference>
<name>A0A8K0IC01_COCNU</name>
<sequence length="163" mass="18691">MVDAEQFNLLVQQVCGLAEAMQAMHRQTPALVRPAQDSLEPRGSIWKRPTWATRPLIPEKEKQRIEGSCSDHDSIQGKASHPFHQKTLKINDREDLLDQRLLEMNQRIEELRHTPSSHGNNICTDLPFSQRIIQEPIPPNFKLPQFESYDGITDPIDHLRPSG</sequence>
<comment type="caution">
    <text evidence="1">The sequence shown here is derived from an EMBL/GenBank/DDBJ whole genome shotgun (WGS) entry which is preliminary data.</text>
</comment>
<reference evidence="1" key="1">
    <citation type="journal article" date="2017" name="Gigascience">
        <title>The genome draft of coconut (Cocos nucifera).</title>
        <authorList>
            <person name="Xiao Y."/>
            <person name="Xu P."/>
            <person name="Fan H."/>
            <person name="Baudouin L."/>
            <person name="Xia W."/>
            <person name="Bocs S."/>
            <person name="Xu J."/>
            <person name="Li Q."/>
            <person name="Guo A."/>
            <person name="Zhou L."/>
            <person name="Li J."/>
            <person name="Wu Y."/>
            <person name="Ma Z."/>
            <person name="Armero A."/>
            <person name="Issali A.E."/>
            <person name="Liu N."/>
            <person name="Peng M."/>
            <person name="Yang Y."/>
        </authorList>
    </citation>
    <scope>NUCLEOTIDE SEQUENCE</scope>
    <source>
        <tissue evidence="1">Spear leaf of Hainan Tall coconut</tissue>
    </source>
</reference>
<dbReference type="EMBL" id="CM017877">
    <property type="protein sequence ID" value="KAG1347441.1"/>
    <property type="molecule type" value="Genomic_DNA"/>
</dbReference>
<proteinExistence type="predicted"/>
<evidence type="ECO:0000313" key="2">
    <source>
        <dbReference type="Proteomes" id="UP000797356"/>
    </source>
</evidence>
<gene>
    <name evidence="1" type="ORF">COCNU_06G012700</name>
</gene>
<protein>
    <submittedName>
        <fullName evidence="1">Uncharacterized protein</fullName>
    </submittedName>
</protein>
<keyword evidence="2" id="KW-1185">Reference proteome</keyword>
<dbReference type="Proteomes" id="UP000797356">
    <property type="component" value="Chromosome 6"/>
</dbReference>
<dbReference type="AlphaFoldDB" id="A0A8K0IC01"/>
<evidence type="ECO:0000313" key="1">
    <source>
        <dbReference type="EMBL" id="KAG1347441.1"/>
    </source>
</evidence>
<accession>A0A8K0IC01</accession>